<gene>
    <name evidence="2" type="ORF">MKZ38_005875</name>
</gene>
<sequence length="162" mass="17414">MAINTSETIKSKPAPALARSSSLSPALDLAGPKSTYAVTTVNMPEGLKPKTVHAPASPPSPPQSLCAPPFLRSSLPPGPSAALRMSDLTTHFPAITPTLPHYYFTSHFILSKDNRGAGHRDELFYRRVSSSVSSPFCFDDEVPHHNVRREGPDCEAPSSAYT</sequence>
<accession>A0AAD5WP06</accession>
<dbReference type="EMBL" id="JAKWBI020000354">
    <property type="protein sequence ID" value="KAJ2896084.1"/>
    <property type="molecule type" value="Genomic_DNA"/>
</dbReference>
<dbReference type="Proteomes" id="UP001201980">
    <property type="component" value="Unassembled WGS sequence"/>
</dbReference>
<evidence type="ECO:0000313" key="3">
    <source>
        <dbReference type="Proteomes" id="UP001201980"/>
    </source>
</evidence>
<reference evidence="2" key="1">
    <citation type="submission" date="2022-07" db="EMBL/GenBank/DDBJ databases">
        <title>Draft genome sequence of Zalerion maritima ATCC 34329, a (micro)plastics degrading marine fungus.</title>
        <authorList>
            <person name="Paco A."/>
            <person name="Goncalves M.F.M."/>
            <person name="Rocha-Santos T.A.P."/>
            <person name="Alves A."/>
        </authorList>
    </citation>
    <scope>NUCLEOTIDE SEQUENCE</scope>
    <source>
        <strain evidence="2">ATCC 34329</strain>
    </source>
</reference>
<evidence type="ECO:0000313" key="2">
    <source>
        <dbReference type="EMBL" id="KAJ2896084.1"/>
    </source>
</evidence>
<evidence type="ECO:0000256" key="1">
    <source>
        <dbReference type="SAM" id="MobiDB-lite"/>
    </source>
</evidence>
<proteinExistence type="predicted"/>
<protein>
    <submittedName>
        <fullName evidence="2">Uncharacterized protein</fullName>
    </submittedName>
</protein>
<dbReference type="AlphaFoldDB" id="A0AAD5WP06"/>
<organism evidence="2 3">
    <name type="scientific">Zalerion maritima</name>
    <dbReference type="NCBI Taxonomy" id="339359"/>
    <lineage>
        <taxon>Eukaryota</taxon>
        <taxon>Fungi</taxon>
        <taxon>Dikarya</taxon>
        <taxon>Ascomycota</taxon>
        <taxon>Pezizomycotina</taxon>
        <taxon>Sordariomycetes</taxon>
        <taxon>Lulworthiomycetidae</taxon>
        <taxon>Lulworthiales</taxon>
        <taxon>Lulworthiaceae</taxon>
        <taxon>Zalerion</taxon>
    </lineage>
</organism>
<feature type="region of interest" description="Disordered" evidence="1">
    <location>
        <begin position="1"/>
        <end position="25"/>
    </location>
</feature>
<feature type="region of interest" description="Disordered" evidence="1">
    <location>
        <begin position="47"/>
        <end position="72"/>
    </location>
</feature>
<name>A0AAD5WP06_9PEZI</name>
<keyword evidence="3" id="KW-1185">Reference proteome</keyword>
<comment type="caution">
    <text evidence="2">The sequence shown here is derived from an EMBL/GenBank/DDBJ whole genome shotgun (WGS) entry which is preliminary data.</text>
</comment>
<feature type="compositionally biased region" description="Low complexity" evidence="1">
    <location>
        <begin position="13"/>
        <end position="25"/>
    </location>
</feature>